<protein>
    <submittedName>
        <fullName evidence="2">Uncharacterized protein</fullName>
    </submittedName>
</protein>
<feature type="compositionally biased region" description="Basic and acidic residues" evidence="1">
    <location>
        <begin position="516"/>
        <end position="527"/>
    </location>
</feature>
<evidence type="ECO:0000313" key="3">
    <source>
        <dbReference type="Proteomes" id="UP001362999"/>
    </source>
</evidence>
<dbReference type="Proteomes" id="UP001362999">
    <property type="component" value="Unassembled WGS sequence"/>
</dbReference>
<proteinExistence type="predicted"/>
<keyword evidence="3" id="KW-1185">Reference proteome</keyword>
<dbReference type="EMBL" id="JAWWNJ010000017">
    <property type="protein sequence ID" value="KAK7038289.1"/>
    <property type="molecule type" value="Genomic_DNA"/>
</dbReference>
<name>A0AAW0CHD5_9AGAR</name>
<sequence>MTVPTETLANRTVGISTEVSLKTVILMFWPAPSSDDGIESISEESNQRNASGSVNQLWENFHNTEPAESSKLGDPPGSTRTYGQHALHLFLLPWNSHGRHSEFAVAFEFVGVNPDSGDAIGISFEIREPFNYSHRKPIVSTLILPQPPRMTNCCFPTFRQRFIRSVSVFFKLCLIVWLRGGAEDDRNRHLLRNFWNKCYRKGALRANLEGISSWSTVKWGHPELLTCCNIIPTGSTCKEPLARCIAGLTRPDSSESPRLVPMTVWSGAWKAERKEHRVTSSCIAHSNTWRERKTMGGDREDEIEQIIQRRTTAKCQSANHDITRRRKLGFETGLVELARRHWTRKIWDGKAEYWIAKLADLGARFPASRKKQRTPLRHIYKQGTYHIRILLPVAAGAGEKWTHIDITSARHGTGVRTPECDPSELEGMKKIDKADARALAVARVIPSEIADNRRARMEFGFGEGGSSMFACGKAEIQEGISKEEKVGELGAGASERDGGRRRRSWGWGRSSPMQVADERRTGQDRRDMSTYGKQAEFLNANFFSARHVRVKAERIGAVVIASSVERRRVERKSWGAEKRMTDDREPEGAAVGDGGPGFRGKIPGR</sequence>
<comment type="caution">
    <text evidence="2">The sequence shown here is derived from an EMBL/GenBank/DDBJ whole genome shotgun (WGS) entry which is preliminary data.</text>
</comment>
<evidence type="ECO:0000313" key="2">
    <source>
        <dbReference type="EMBL" id="KAK7038289.1"/>
    </source>
</evidence>
<feature type="region of interest" description="Disordered" evidence="1">
    <location>
        <begin position="482"/>
        <end position="527"/>
    </location>
</feature>
<feature type="compositionally biased region" description="Basic and acidic residues" evidence="1">
    <location>
        <begin position="570"/>
        <end position="587"/>
    </location>
</feature>
<evidence type="ECO:0000256" key="1">
    <source>
        <dbReference type="SAM" id="MobiDB-lite"/>
    </source>
</evidence>
<gene>
    <name evidence="2" type="ORF">R3P38DRAFT_3350391</name>
</gene>
<reference evidence="2 3" key="1">
    <citation type="journal article" date="2024" name="J Genomics">
        <title>Draft genome sequencing and assembly of Favolaschia claudopus CIRM-BRFM 2984 isolated from oak limbs.</title>
        <authorList>
            <person name="Navarro D."/>
            <person name="Drula E."/>
            <person name="Chaduli D."/>
            <person name="Cazenave R."/>
            <person name="Ahrendt S."/>
            <person name="Wang J."/>
            <person name="Lipzen A."/>
            <person name="Daum C."/>
            <person name="Barry K."/>
            <person name="Grigoriev I.V."/>
            <person name="Favel A."/>
            <person name="Rosso M.N."/>
            <person name="Martin F."/>
        </authorList>
    </citation>
    <scope>NUCLEOTIDE SEQUENCE [LARGE SCALE GENOMIC DNA]</scope>
    <source>
        <strain evidence="2 3">CIRM-BRFM 2984</strain>
    </source>
</reference>
<dbReference type="AlphaFoldDB" id="A0AAW0CHD5"/>
<organism evidence="2 3">
    <name type="scientific">Favolaschia claudopus</name>
    <dbReference type="NCBI Taxonomy" id="2862362"/>
    <lineage>
        <taxon>Eukaryota</taxon>
        <taxon>Fungi</taxon>
        <taxon>Dikarya</taxon>
        <taxon>Basidiomycota</taxon>
        <taxon>Agaricomycotina</taxon>
        <taxon>Agaricomycetes</taxon>
        <taxon>Agaricomycetidae</taxon>
        <taxon>Agaricales</taxon>
        <taxon>Marasmiineae</taxon>
        <taxon>Mycenaceae</taxon>
        <taxon>Favolaschia</taxon>
    </lineage>
</organism>
<accession>A0AAW0CHD5</accession>
<feature type="region of interest" description="Disordered" evidence="1">
    <location>
        <begin position="570"/>
        <end position="605"/>
    </location>
</feature>